<organism evidence="1 2">
    <name type="scientific">Massilia frigida</name>
    <dbReference type="NCBI Taxonomy" id="2609281"/>
    <lineage>
        <taxon>Bacteria</taxon>
        <taxon>Pseudomonadati</taxon>
        <taxon>Pseudomonadota</taxon>
        <taxon>Betaproteobacteria</taxon>
        <taxon>Burkholderiales</taxon>
        <taxon>Oxalobacteraceae</taxon>
        <taxon>Telluria group</taxon>
        <taxon>Massilia</taxon>
    </lineage>
</organism>
<reference evidence="1 2" key="1">
    <citation type="submission" date="2019-10" db="EMBL/GenBank/DDBJ databases">
        <title>Taxonomy of Antarctic Massilia spp.: description of Massilia rubra sp. nov., Massilia aquatica sp. nov., Massilia mucilaginosa sp. nov., Massilia frigida sp. nov. isolated from streams, lakes and regoliths.</title>
        <authorList>
            <person name="Holochova P."/>
            <person name="Sedlacek I."/>
            <person name="Kralova S."/>
            <person name="Maslanova I."/>
            <person name="Busse H.-J."/>
            <person name="Stankova E."/>
            <person name="Vrbovska V."/>
            <person name="Kovarovic V."/>
            <person name="Bartak M."/>
            <person name="Svec P."/>
            <person name="Pantucek R."/>
        </authorList>
    </citation>
    <scope>NUCLEOTIDE SEQUENCE [LARGE SCALE GENOMIC DNA]</scope>
    <source>
        <strain evidence="1 2">CCM 8695</strain>
    </source>
</reference>
<dbReference type="Pfam" id="PF13565">
    <property type="entry name" value="HTH_32"/>
    <property type="match status" value="1"/>
</dbReference>
<comment type="caution">
    <text evidence="1">The sequence shown here is derived from an EMBL/GenBank/DDBJ whole genome shotgun (WGS) entry which is preliminary data.</text>
</comment>
<keyword evidence="2" id="KW-1185">Reference proteome</keyword>
<evidence type="ECO:0000313" key="2">
    <source>
        <dbReference type="Proteomes" id="UP000621455"/>
    </source>
</evidence>
<accession>A0ABX0NJN2</accession>
<dbReference type="EMBL" id="WHJG01000060">
    <property type="protein sequence ID" value="NHZ83723.1"/>
    <property type="molecule type" value="Genomic_DNA"/>
</dbReference>
<protein>
    <recommendedName>
        <fullName evidence="3">Helix-turn-helix domain-containing protein</fullName>
    </recommendedName>
</protein>
<dbReference type="Proteomes" id="UP000621455">
    <property type="component" value="Unassembled WGS sequence"/>
</dbReference>
<gene>
    <name evidence="1" type="ORF">F2P44_31310</name>
</gene>
<evidence type="ECO:0008006" key="3">
    <source>
        <dbReference type="Google" id="ProtNLM"/>
    </source>
</evidence>
<evidence type="ECO:0000313" key="1">
    <source>
        <dbReference type="EMBL" id="NHZ83723.1"/>
    </source>
</evidence>
<proteinExistence type="predicted"/>
<sequence length="75" mass="8350">MHEAPRPEGRRKLSGNEEALLIATACSAPPEGQARWTLELLADAMVRLTGHDSLSRATVGRRLAENELKPWQEKM</sequence>
<name>A0ABX0NJN2_9BURK</name>